<feature type="chain" id="PRO_5038551348" description="SLH domain-containing protein" evidence="1">
    <location>
        <begin position="26"/>
        <end position="447"/>
    </location>
</feature>
<dbReference type="AlphaFoldDB" id="A0A1C0Y6X4"/>
<evidence type="ECO:0000313" key="4">
    <source>
        <dbReference type="Proteomes" id="UP000093199"/>
    </source>
</evidence>
<organism evidence="3 4">
    <name type="scientific">Caryophanon tenue</name>
    <dbReference type="NCBI Taxonomy" id="33978"/>
    <lineage>
        <taxon>Bacteria</taxon>
        <taxon>Bacillati</taxon>
        <taxon>Bacillota</taxon>
        <taxon>Bacilli</taxon>
        <taxon>Bacillales</taxon>
        <taxon>Caryophanaceae</taxon>
        <taxon>Caryophanon</taxon>
    </lineage>
</organism>
<name>A0A1C0Y6X4_9BACL</name>
<dbReference type="EMBL" id="MASJ01000039">
    <property type="protein sequence ID" value="OCS82900.1"/>
    <property type="molecule type" value="Genomic_DNA"/>
</dbReference>
<dbReference type="PROSITE" id="PS51272">
    <property type="entry name" value="SLH"/>
    <property type="match status" value="1"/>
</dbReference>
<gene>
    <name evidence="3" type="ORF">A6M13_05735</name>
</gene>
<reference evidence="3 4" key="1">
    <citation type="submission" date="2016-07" db="EMBL/GenBank/DDBJ databases">
        <title>Caryophanon tenue genome sequencing.</title>
        <authorList>
            <person name="Verma A."/>
            <person name="Pal Y."/>
            <person name="Krishnamurthi S."/>
        </authorList>
    </citation>
    <scope>NUCLEOTIDE SEQUENCE [LARGE SCALE GENOMIC DNA]</scope>
    <source>
        <strain evidence="3 4">DSM 14152</strain>
    </source>
</reference>
<proteinExistence type="predicted"/>
<evidence type="ECO:0000259" key="2">
    <source>
        <dbReference type="PROSITE" id="PS51272"/>
    </source>
</evidence>
<keyword evidence="4" id="KW-1185">Reference proteome</keyword>
<comment type="caution">
    <text evidence="3">The sequence shown here is derived from an EMBL/GenBank/DDBJ whole genome shotgun (WGS) entry which is preliminary data.</text>
</comment>
<evidence type="ECO:0000313" key="3">
    <source>
        <dbReference type="EMBL" id="OCS82900.1"/>
    </source>
</evidence>
<dbReference type="RefSeq" id="WP_066547574.1">
    <property type="nucleotide sequence ID" value="NZ_MASJ01000039.1"/>
</dbReference>
<protein>
    <recommendedName>
        <fullName evidence="2">SLH domain-containing protein</fullName>
    </recommendedName>
</protein>
<dbReference type="Proteomes" id="UP000093199">
    <property type="component" value="Unassembled WGS sequence"/>
</dbReference>
<feature type="domain" description="SLH" evidence="2">
    <location>
        <begin position="26"/>
        <end position="89"/>
    </location>
</feature>
<dbReference type="STRING" id="33978.A6M13_05735"/>
<dbReference type="InterPro" id="IPR001119">
    <property type="entry name" value="SLH_dom"/>
</dbReference>
<sequence>MTHTTRYAVAIVACLLFLSTFTLNAQAQSFSDVPESNQFYEAIEWGTESGIIKGYGDGRFGPKNILNGANFAVMFTRLVDGRLFYENNNLTERQVAFSYLKSKRIPFNEATQNAPFTRLDVAKIMYAYTYGEVGTEKEVIDFMYAHHITRGKGMSEDPYIDFAGGNQLRREHAVQFLLNFYHHICEEEELREQLGVAPLVSLESMFGKDQYKYIDFNGDGIHELAGTIESGKMGRYYVLIYSTDNGTHGELRDIVAMEGREPVLEVIDGLTENDTEQLAYFFTDGMVNNLYFWLITADDLEEVKVSEIAFHPYARWRIENGRLVVYSSDSYSGNYGLEDGYLVEYPLTEFPPKAPDANRLTIQYDVHNDRIVSPYANGATISAKVGQYIDFVQGDDDIFTEYVGILYHDDDYITDADGYFTKPGTIEVLLVLEGNLDESYRLFIEVE</sequence>
<evidence type="ECO:0000256" key="1">
    <source>
        <dbReference type="SAM" id="SignalP"/>
    </source>
</evidence>
<feature type="signal peptide" evidence="1">
    <location>
        <begin position="1"/>
        <end position="25"/>
    </location>
</feature>
<accession>A0A1C0Y6X4</accession>
<dbReference type="OrthoDB" id="2678541at2"/>
<keyword evidence="1" id="KW-0732">Signal</keyword>
<dbReference type="Pfam" id="PF00395">
    <property type="entry name" value="SLH"/>
    <property type="match status" value="1"/>
</dbReference>